<dbReference type="GO" id="GO:0016459">
    <property type="term" value="C:myosin complex"/>
    <property type="evidence" value="ECO:0007669"/>
    <property type="project" value="UniProtKB-KW"/>
</dbReference>
<dbReference type="InterPro" id="IPR014751">
    <property type="entry name" value="XRCC4-like_C"/>
</dbReference>
<dbReference type="FunFam" id="1.20.5.370:FF:000003">
    <property type="entry name" value="Myosin heavy chain"/>
    <property type="match status" value="1"/>
</dbReference>
<dbReference type="STRING" id="62062.ENSHHUP00000045235"/>
<dbReference type="Ensembl" id="ENSHHUT00000046911.1">
    <property type="protein sequence ID" value="ENSHHUP00000045235.1"/>
    <property type="gene ID" value="ENSHHUG00000027627.1"/>
</dbReference>
<evidence type="ECO:0000313" key="5">
    <source>
        <dbReference type="Ensembl" id="ENSHHUP00000045235.1"/>
    </source>
</evidence>
<dbReference type="SUPFAM" id="SSF57997">
    <property type="entry name" value="Tropomyosin"/>
    <property type="match status" value="1"/>
</dbReference>
<evidence type="ECO:0000256" key="2">
    <source>
        <dbReference type="ARBA" id="ARBA00023123"/>
    </source>
</evidence>
<keyword evidence="1" id="KW-0175">Coiled coil</keyword>
<keyword evidence="6" id="KW-1185">Reference proteome</keyword>
<reference evidence="5" key="2">
    <citation type="submission" date="2025-08" db="UniProtKB">
        <authorList>
            <consortium name="Ensembl"/>
        </authorList>
    </citation>
    <scope>IDENTIFICATION</scope>
</reference>
<reference evidence="6" key="1">
    <citation type="submission" date="2018-06" db="EMBL/GenBank/DDBJ databases">
        <title>Genome assembly of Danube salmon.</title>
        <authorList>
            <person name="Macqueen D.J."/>
            <person name="Gundappa M.K."/>
        </authorList>
    </citation>
    <scope>NUCLEOTIDE SEQUENCE [LARGE SCALE GENOMIC DNA]</scope>
</reference>
<reference evidence="5" key="3">
    <citation type="submission" date="2025-09" db="UniProtKB">
        <authorList>
            <consortium name="Ensembl"/>
        </authorList>
    </citation>
    <scope>IDENTIFICATION</scope>
</reference>
<sequence length="105" mass="11995">MEGDLNEMENQLGHANHQAADATKQLRNIQGQLKDTQVHLDNALHEQEDLKGQLAIVERRNTLMMTEIEEMRAALEQSERCRKLGEQELVDVSERMHLLHSGEAP</sequence>
<accession>A0A4W5N6M0</accession>
<dbReference type="Gene3D" id="1.20.5.370">
    <property type="match status" value="2"/>
</dbReference>
<dbReference type="AlphaFoldDB" id="A0A4W5N6M0"/>
<name>A0A4W5N6M0_9TELE</name>
<feature type="region of interest" description="Disordered" evidence="4">
    <location>
        <begin position="1"/>
        <end position="22"/>
    </location>
</feature>
<dbReference type="FunFam" id="1.20.5.370:FF:000001">
    <property type="entry name" value="Myosin heavy chain"/>
    <property type="match status" value="1"/>
</dbReference>
<evidence type="ECO:0000256" key="1">
    <source>
        <dbReference type="ARBA" id="ARBA00023054"/>
    </source>
</evidence>
<dbReference type="GeneTree" id="ENSGT00940000163461"/>
<keyword evidence="2" id="KW-0518">Myosin</keyword>
<keyword evidence="3" id="KW-0505">Motor protein</keyword>
<dbReference type="Proteomes" id="UP000314982">
    <property type="component" value="Unassembled WGS sequence"/>
</dbReference>
<evidence type="ECO:0000256" key="4">
    <source>
        <dbReference type="SAM" id="MobiDB-lite"/>
    </source>
</evidence>
<protein>
    <recommendedName>
        <fullName evidence="7">Myosin tail domain-containing protein</fullName>
    </recommendedName>
</protein>
<evidence type="ECO:0000256" key="3">
    <source>
        <dbReference type="ARBA" id="ARBA00023175"/>
    </source>
</evidence>
<evidence type="ECO:0000313" key="6">
    <source>
        <dbReference type="Proteomes" id="UP000314982"/>
    </source>
</evidence>
<evidence type="ECO:0008006" key="7">
    <source>
        <dbReference type="Google" id="ProtNLM"/>
    </source>
</evidence>
<organism evidence="5 6">
    <name type="scientific">Hucho hucho</name>
    <name type="common">huchen</name>
    <dbReference type="NCBI Taxonomy" id="62062"/>
    <lineage>
        <taxon>Eukaryota</taxon>
        <taxon>Metazoa</taxon>
        <taxon>Chordata</taxon>
        <taxon>Craniata</taxon>
        <taxon>Vertebrata</taxon>
        <taxon>Euteleostomi</taxon>
        <taxon>Actinopterygii</taxon>
        <taxon>Neopterygii</taxon>
        <taxon>Teleostei</taxon>
        <taxon>Protacanthopterygii</taxon>
        <taxon>Salmoniformes</taxon>
        <taxon>Salmonidae</taxon>
        <taxon>Salmoninae</taxon>
        <taxon>Hucho</taxon>
    </lineage>
</organism>
<proteinExistence type="predicted"/>